<proteinExistence type="predicted"/>
<dbReference type="Pfam" id="PF01336">
    <property type="entry name" value="tRNA_anti-codon"/>
    <property type="match status" value="1"/>
</dbReference>
<dbReference type="InterPro" id="IPR004365">
    <property type="entry name" value="NA-bd_OB_tRNA"/>
</dbReference>
<gene>
    <name evidence="3" type="ORF">COX35_02455</name>
</gene>
<reference evidence="3 4" key="1">
    <citation type="submission" date="2017-09" db="EMBL/GenBank/DDBJ databases">
        <title>Depth-based differentiation of microbial function through sediment-hosted aquifers and enrichment of novel symbionts in the deep terrestrial subsurface.</title>
        <authorList>
            <person name="Probst A.J."/>
            <person name="Ladd B."/>
            <person name="Jarett J.K."/>
            <person name="Geller-Mcgrath D.E."/>
            <person name="Sieber C.M."/>
            <person name="Emerson J.B."/>
            <person name="Anantharaman K."/>
            <person name="Thomas B.C."/>
            <person name="Malmstrom R."/>
            <person name="Stieglmeier M."/>
            <person name="Klingl A."/>
            <person name="Woyke T."/>
            <person name="Ryan C.M."/>
            <person name="Banfield J.F."/>
        </authorList>
    </citation>
    <scope>NUCLEOTIDE SEQUENCE [LARGE SCALE GENOMIC DNA]</scope>
    <source>
        <strain evidence="3">CG23_combo_of_CG06-09_8_20_14_all_37_18</strain>
    </source>
</reference>
<dbReference type="AlphaFoldDB" id="A0A2G9YY72"/>
<dbReference type="Gene3D" id="2.40.50.140">
    <property type="entry name" value="Nucleic acid-binding proteins"/>
    <property type="match status" value="1"/>
</dbReference>
<dbReference type="Proteomes" id="UP000229952">
    <property type="component" value="Unassembled WGS sequence"/>
</dbReference>
<dbReference type="GO" id="GO:0005829">
    <property type="term" value="C:cytosol"/>
    <property type="evidence" value="ECO:0007669"/>
    <property type="project" value="TreeGrafter"/>
</dbReference>
<dbReference type="SUPFAM" id="SSF50249">
    <property type="entry name" value="Nucleic acid-binding proteins"/>
    <property type="match status" value="1"/>
</dbReference>
<keyword evidence="3" id="KW-0436">Ligase</keyword>
<accession>A0A2G9YY72</accession>
<keyword evidence="1" id="KW-0547">Nucleotide-binding</keyword>
<name>A0A2G9YY72_9BACT</name>
<evidence type="ECO:0000256" key="1">
    <source>
        <dbReference type="ARBA" id="ARBA00022741"/>
    </source>
</evidence>
<evidence type="ECO:0000313" key="4">
    <source>
        <dbReference type="Proteomes" id="UP000229952"/>
    </source>
</evidence>
<dbReference type="EMBL" id="PCRQ01000065">
    <property type="protein sequence ID" value="PIP24129.1"/>
    <property type="molecule type" value="Genomic_DNA"/>
</dbReference>
<dbReference type="InterPro" id="IPR012340">
    <property type="entry name" value="NA-bd_OB-fold"/>
</dbReference>
<dbReference type="PANTHER" id="PTHR42918">
    <property type="entry name" value="LYSYL-TRNA SYNTHETASE"/>
    <property type="match status" value="1"/>
</dbReference>
<comment type="caution">
    <text evidence="3">The sequence shown here is derived from an EMBL/GenBank/DDBJ whole genome shotgun (WGS) entry which is preliminary data.</text>
</comment>
<evidence type="ECO:0000259" key="2">
    <source>
        <dbReference type="Pfam" id="PF01336"/>
    </source>
</evidence>
<sequence length="103" mass="11622">MAAIDELRKTRLKKLGAIKKSLLNPYPEKTKRTHKITEALKDFNSIARSKKEIILAGRIKSVRGHGGSAFLDIEDGTGEIQAFLKKDRLGEKGYKFFLNSFDI</sequence>
<evidence type="ECO:0000313" key="3">
    <source>
        <dbReference type="EMBL" id="PIP24129.1"/>
    </source>
</evidence>
<dbReference type="GO" id="GO:0000049">
    <property type="term" value="F:tRNA binding"/>
    <property type="evidence" value="ECO:0007669"/>
    <property type="project" value="TreeGrafter"/>
</dbReference>
<dbReference type="GO" id="GO:0006430">
    <property type="term" value="P:lysyl-tRNA aminoacylation"/>
    <property type="evidence" value="ECO:0007669"/>
    <property type="project" value="TreeGrafter"/>
</dbReference>
<organism evidence="3 4">
    <name type="scientific">Candidatus Nealsonbacteria bacterium CG23_combo_of_CG06-09_8_20_14_all_37_18</name>
    <dbReference type="NCBI Taxonomy" id="1974720"/>
    <lineage>
        <taxon>Bacteria</taxon>
        <taxon>Candidatus Nealsoniibacteriota</taxon>
    </lineage>
</organism>
<dbReference type="GO" id="GO:0004824">
    <property type="term" value="F:lysine-tRNA ligase activity"/>
    <property type="evidence" value="ECO:0007669"/>
    <property type="project" value="TreeGrafter"/>
</dbReference>
<feature type="domain" description="OB" evidence="2">
    <location>
        <begin position="54"/>
        <end position="91"/>
    </location>
</feature>
<dbReference type="PANTHER" id="PTHR42918:SF15">
    <property type="entry name" value="LYSINE--TRNA LIGASE, CHLOROPLASTIC_MITOCHONDRIAL"/>
    <property type="match status" value="1"/>
</dbReference>
<protein>
    <submittedName>
        <fullName evidence="3">Lysine--tRNA ligase</fullName>
    </submittedName>
</protein>
<feature type="non-terminal residue" evidence="3">
    <location>
        <position position="103"/>
    </location>
</feature>